<dbReference type="OrthoDB" id="5676588at2"/>
<gene>
    <name evidence="2" type="ORF">BBI10_18115</name>
</gene>
<feature type="transmembrane region" description="Helical" evidence="1">
    <location>
        <begin position="128"/>
        <end position="147"/>
    </location>
</feature>
<dbReference type="EMBL" id="MDEN01000065">
    <property type="protein sequence ID" value="OCX17423.1"/>
    <property type="molecule type" value="Genomic_DNA"/>
</dbReference>
<dbReference type="InterPro" id="IPR008875">
    <property type="entry name" value="TraX"/>
</dbReference>
<feature type="transmembrane region" description="Helical" evidence="1">
    <location>
        <begin position="104"/>
        <end position="121"/>
    </location>
</feature>
<dbReference type="AlphaFoldDB" id="A0A1C2DRX6"/>
<organism evidence="2 3">
    <name type="scientific">Pseudomonas graminis</name>
    <dbReference type="NCBI Taxonomy" id="158627"/>
    <lineage>
        <taxon>Bacteria</taxon>
        <taxon>Pseudomonadati</taxon>
        <taxon>Pseudomonadota</taxon>
        <taxon>Gammaproteobacteria</taxon>
        <taxon>Pseudomonadales</taxon>
        <taxon>Pseudomonadaceae</taxon>
        <taxon>Pseudomonas</taxon>
    </lineage>
</organism>
<comment type="caution">
    <text evidence="2">The sequence shown here is derived from an EMBL/GenBank/DDBJ whole genome shotgun (WGS) entry which is preliminary data.</text>
</comment>
<name>A0A1C2DRX6_9PSED</name>
<feature type="transmembrane region" description="Helical" evidence="1">
    <location>
        <begin position="198"/>
        <end position="216"/>
    </location>
</feature>
<evidence type="ECO:0000256" key="1">
    <source>
        <dbReference type="SAM" id="Phobius"/>
    </source>
</evidence>
<dbReference type="Pfam" id="PF05857">
    <property type="entry name" value="TraX"/>
    <property type="match status" value="1"/>
</dbReference>
<keyword evidence="1" id="KW-1133">Transmembrane helix</keyword>
<sequence>MAEQHFSKKLPTSQREGGLDLVKWLALVTMVIDHLRMVLPNLTDLFIPGRLSFPLFCLVIGANVARSTKGEFATKANGRYLGLMLAFSAISEVPYRYFEIAQTFNVMPTLTLGLVIAWGVHHRCLSSGFLAIVGLAAAILLHTPLMYGFWGCLIPAATLIAIQKKAGLFWLLPAVLCVVVNTRGTAWTRAMNMEVSSIMALLVALAAPLIGLWLLRRKINTKLWPVTAWSYWFYPLHIVALQGLGHLYPNA</sequence>
<dbReference type="RefSeq" id="WP_065990748.1">
    <property type="nucleotide sequence ID" value="NZ_MDEN01000065.1"/>
</dbReference>
<feature type="transmembrane region" description="Helical" evidence="1">
    <location>
        <begin position="228"/>
        <end position="248"/>
    </location>
</feature>
<feature type="transmembrane region" description="Helical" evidence="1">
    <location>
        <begin position="167"/>
        <end position="186"/>
    </location>
</feature>
<proteinExistence type="predicted"/>
<evidence type="ECO:0000313" key="3">
    <source>
        <dbReference type="Proteomes" id="UP000095143"/>
    </source>
</evidence>
<evidence type="ECO:0000313" key="2">
    <source>
        <dbReference type="EMBL" id="OCX17423.1"/>
    </source>
</evidence>
<reference evidence="2 3" key="1">
    <citation type="submission" date="2016-08" db="EMBL/GenBank/DDBJ databases">
        <title>Whole genome sequence of Pseudomonas graminis strain UASWS1507, a potential biological control agent for agriculture.</title>
        <authorList>
            <person name="Crovadore J."/>
            <person name="Calmin G."/>
            <person name="Chablais R."/>
            <person name="Cochard B."/>
            <person name="Lefort F."/>
        </authorList>
    </citation>
    <scope>NUCLEOTIDE SEQUENCE [LARGE SCALE GENOMIC DNA]</scope>
    <source>
        <strain evidence="2 3">UASWS1507</strain>
    </source>
</reference>
<protein>
    <submittedName>
        <fullName evidence="2">Conjugal transfer protein TraX</fullName>
    </submittedName>
</protein>
<dbReference type="Proteomes" id="UP000095143">
    <property type="component" value="Unassembled WGS sequence"/>
</dbReference>
<keyword evidence="1" id="KW-0812">Transmembrane</keyword>
<keyword evidence="1" id="KW-0472">Membrane</keyword>
<accession>A0A1C2DRX6</accession>